<dbReference type="Pfam" id="PF01850">
    <property type="entry name" value="PIN"/>
    <property type="match status" value="1"/>
</dbReference>
<reference evidence="2" key="1">
    <citation type="journal article" date="2014" name="Front. Microbiol.">
        <title>High frequency of phylogenetically diverse reductive dehalogenase-homologous genes in deep subseafloor sedimentary metagenomes.</title>
        <authorList>
            <person name="Kawai M."/>
            <person name="Futagami T."/>
            <person name="Toyoda A."/>
            <person name="Takaki Y."/>
            <person name="Nishi S."/>
            <person name="Hori S."/>
            <person name="Arai W."/>
            <person name="Tsubouchi T."/>
            <person name="Morono Y."/>
            <person name="Uchiyama I."/>
            <person name="Ito T."/>
            <person name="Fujiyama A."/>
            <person name="Inagaki F."/>
            <person name="Takami H."/>
        </authorList>
    </citation>
    <scope>NUCLEOTIDE SEQUENCE</scope>
    <source>
        <strain evidence="2">Expedition CK06-06</strain>
    </source>
</reference>
<name>X1M1F1_9ZZZZ</name>
<dbReference type="EMBL" id="BARV01021573">
    <property type="protein sequence ID" value="GAI25183.1"/>
    <property type="molecule type" value="Genomic_DNA"/>
</dbReference>
<evidence type="ECO:0000259" key="1">
    <source>
        <dbReference type="Pfam" id="PF01850"/>
    </source>
</evidence>
<dbReference type="AlphaFoldDB" id="X1M1F1"/>
<dbReference type="InterPro" id="IPR029060">
    <property type="entry name" value="PIN-like_dom_sf"/>
</dbReference>
<sequence length="159" mass="17899">MGRYSILGLDTMPFIYHFEENKDYLPFTRALFEIIEDGRIEGKTSVITRLEILVKPNEEGNELLADEYRLILENFPHLEVIPVDAEVADLASAIRAKYKLRTPDAIQLATSILKGAQAFVTNDESLKKVKEIEIVVMREVLESACSKANDIQRGDGKGT</sequence>
<organism evidence="2">
    <name type="scientific">marine sediment metagenome</name>
    <dbReference type="NCBI Taxonomy" id="412755"/>
    <lineage>
        <taxon>unclassified sequences</taxon>
        <taxon>metagenomes</taxon>
        <taxon>ecological metagenomes</taxon>
    </lineage>
</organism>
<dbReference type="Gene3D" id="3.40.50.1010">
    <property type="entry name" value="5'-nuclease"/>
    <property type="match status" value="1"/>
</dbReference>
<accession>X1M1F1</accession>
<dbReference type="InterPro" id="IPR002716">
    <property type="entry name" value="PIN_dom"/>
</dbReference>
<gene>
    <name evidence="2" type="ORF">S06H3_35713</name>
</gene>
<comment type="caution">
    <text evidence="2">The sequence shown here is derived from an EMBL/GenBank/DDBJ whole genome shotgun (WGS) entry which is preliminary data.</text>
</comment>
<protein>
    <recommendedName>
        <fullName evidence="1">PIN domain-containing protein</fullName>
    </recommendedName>
</protein>
<proteinExistence type="predicted"/>
<feature type="domain" description="PIN" evidence="1">
    <location>
        <begin position="9"/>
        <end position="131"/>
    </location>
</feature>
<evidence type="ECO:0000313" key="2">
    <source>
        <dbReference type="EMBL" id="GAI25183.1"/>
    </source>
</evidence>
<dbReference type="SUPFAM" id="SSF88723">
    <property type="entry name" value="PIN domain-like"/>
    <property type="match status" value="1"/>
</dbReference>